<organism evidence="2 3">
    <name type="scientific">Nitrincola tibetensis</name>
    <dbReference type="NCBI Taxonomy" id="2219697"/>
    <lineage>
        <taxon>Bacteria</taxon>
        <taxon>Pseudomonadati</taxon>
        <taxon>Pseudomonadota</taxon>
        <taxon>Gammaproteobacteria</taxon>
        <taxon>Oceanospirillales</taxon>
        <taxon>Oceanospirillaceae</taxon>
        <taxon>Nitrincola</taxon>
    </lineage>
</organism>
<feature type="transmembrane region" description="Helical" evidence="1">
    <location>
        <begin position="146"/>
        <end position="168"/>
    </location>
</feature>
<dbReference type="SUPFAM" id="SSF103481">
    <property type="entry name" value="Multidrug resistance efflux transporter EmrE"/>
    <property type="match status" value="2"/>
</dbReference>
<evidence type="ECO:0000313" key="2">
    <source>
        <dbReference type="EMBL" id="RAU16807.1"/>
    </source>
</evidence>
<proteinExistence type="predicted"/>
<keyword evidence="3" id="KW-1185">Reference proteome</keyword>
<feature type="transmembrane region" description="Helical" evidence="1">
    <location>
        <begin position="113"/>
        <end position="134"/>
    </location>
</feature>
<feature type="transmembrane region" description="Helical" evidence="1">
    <location>
        <begin position="251"/>
        <end position="273"/>
    </location>
</feature>
<dbReference type="AlphaFoldDB" id="A0A364NIU6"/>
<gene>
    <name evidence="2" type="ORF">DN062_16250</name>
</gene>
<evidence type="ECO:0000313" key="3">
    <source>
        <dbReference type="Proteomes" id="UP000250744"/>
    </source>
</evidence>
<keyword evidence="1" id="KW-1133">Transmembrane helix</keyword>
<dbReference type="InterPro" id="IPR037185">
    <property type="entry name" value="EmrE-like"/>
</dbReference>
<feature type="transmembrane region" description="Helical" evidence="1">
    <location>
        <begin position="225"/>
        <end position="245"/>
    </location>
</feature>
<accession>A0A364NIU6</accession>
<dbReference type="RefSeq" id="WP_112160351.1">
    <property type="nucleotide sequence ID" value="NZ_QKRX01000016.1"/>
</dbReference>
<evidence type="ECO:0000256" key="1">
    <source>
        <dbReference type="SAM" id="Phobius"/>
    </source>
</evidence>
<comment type="caution">
    <text evidence="2">The sequence shown here is derived from an EMBL/GenBank/DDBJ whole genome shotgun (WGS) entry which is preliminary data.</text>
</comment>
<keyword evidence="1" id="KW-0472">Membrane</keyword>
<feature type="transmembrane region" description="Helical" evidence="1">
    <location>
        <begin position="180"/>
        <end position="204"/>
    </location>
</feature>
<feature type="transmembrane region" description="Helical" evidence="1">
    <location>
        <begin position="280"/>
        <end position="297"/>
    </location>
</feature>
<reference evidence="2 3" key="1">
    <citation type="submission" date="2018-06" db="EMBL/GenBank/DDBJ databases">
        <title>Nitrincola tibetense sp. nov., isolated from Lake XuguoCo on Tibetan Plateau.</title>
        <authorList>
            <person name="Xing P."/>
        </authorList>
    </citation>
    <scope>NUCLEOTIDE SEQUENCE [LARGE SCALE GENOMIC DNA]</scope>
    <source>
        <strain evidence="3">xg18</strain>
    </source>
</reference>
<name>A0A364NIU6_9GAMM</name>
<protein>
    <submittedName>
        <fullName evidence="2">Drug/metabolite transporter</fullName>
    </submittedName>
</protein>
<dbReference type="EMBL" id="QKRX01000016">
    <property type="protein sequence ID" value="RAU16807.1"/>
    <property type="molecule type" value="Genomic_DNA"/>
</dbReference>
<dbReference type="OrthoDB" id="9783707at2"/>
<feature type="transmembrane region" description="Helical" evidence="1">
    <location>
        <begin position="62"/>
        <end position="84"/>
    </location>
</feature>
<dbReference type="Proteomes" id="UP000250744">
    <property type="component" value="Unassembled WGS sequence"/>
</dbReference>
<feature type="transmembrane region" description="Helical" evidence="1">
    <location>
        <begin position="30"/>
        <end position="50"/>
    </location>
</feature>
<dbReference type="Gene3D" id="1.10.3730.20">
    <property type="match status" value="1"/>
</dbReference>
<keyword evidence="1" id="KW-0812">Transmembrane</keyword>
<sequence length="298" mass="33134">MNSLALTLVLVSACLHAGWNLLGKKQQPSLALFTLMMLAGGIVFSPWLLIYRDWLALPLEFWGIWLLSGAFQGIYMAGLAWAYARGDVSVLYPLVRGLPVIIVPWVGLWLGGYLYLSAQDGLGMFLIFAACVLLPLRRLNDFHWRFYMTPALGFMLLAVLGTVGYSWVDKQAIDLMRQEGMTAFSAGMVFMVLQAWSAFFWMLPSCFMLTSERKALRQQWTSNKRVCMMAGAMVLATYGLVLVAMGHTQDVSYVVALRQASIPIGALLAVVWLKEVLPPLKWIALSVMMLGLVLVALP</sequence>